<accession>A0A367YWV4</accession>
<sequence length="205" mass="20835">MTASPDHHEHGRPEEPLGPAVDGPGGGTGDGEEQQDRSPGPGAKPLIIGITALVLVLAAVLVAAFLTSRMGASGQPTDSPTPPPPPLALPLAAGELSRDPNATSDPDTIDTDIETVSATYQRNAVPSLVVIAGRPVSDPARMLELVQAEAVRPVQNGLCGRDAESGYDVCVAVRGNVSALGVGIAAQPITDIMDDTNSVLAAMEV</sequence>
<keyword evidence="2" id="KW-1133">Transmembrane helix</keyword>
<evidence type="ECO:0000313" key="3">
    <source>
        <dbReference type="EMBL" id="RCK70376.1"/>
    </source>
</evidence>
<keyword evidence="2" id="KW-0812">Transmembrane</keyword>
<dbReference type="EMBL" id="QOUI01000003">
    <property type="protein sequence ID" value="RCK70376.1"/>
    <property type="molecule type" value="Genomic_DNA"/>
</dbReference>
<proteinExistence type="predicted"/>
<keyword evidence="4" id="KW-1185">Reference proteome</keyword>
<feature type="transmembrane region" description="Helical" evidence="2">
    <location>
        <begin position="46"/>
        <end position="66"/>
    </location>
</feature>
<feature type="region of interest" description="Disordered" evidence="1">
    <location>
        <begin position="1"/>
        <end position="43"/>
    </location>
</feature>
<evidence type="ECO:0000256" key="1">
    <source>
        <dbReference type="SAM" id="MobiDB-lite"/>
    </source>
</evidence>
<evidence type="ECO:0000313" key="4">
    <source>
        <dbReference type="Proteomes" id="UP000252770"/>
    </source>
</evidence>
<comment type="caution">
    <text evidence="3">The sequence shown here is derived from an EMBL/GenBank/DDBJ whole genome shotgun (WGS) entry which is preliminary data.</text>
</comment>
<evidence type="ECO:0000256" key="2">
    <source>
        <dbReference type="SAM" id="Phobius"/>
    </source>
</evidence>
<gene>
    <name evidence="3" type="ORF">DT076_06920</name>
</gene>
<feature type="region of interest" description="Disordered" evidence="1">
    <location>
        <begin position="71"/>
        <end position="107"/>
    </location>
</feature>
<name>A0A367YWV4_9ACTN</name>
<dbReference type="Proteomes" id="UP000252770">
    <property type="component" value="Unassembled WGS sequence"/>
</dbReference>
<dbReference type="RefSeq" id="WP_114125919.1">
    <property type="nucleotide sequence ID" value="NZ_QOUI01000003.1"/>
</dbReference>
<reference evidence="3 4" key="1">
    <citation type="submission" date="2018-07" db="EMBL/GenBank/DDBJ databases">
        <title>Desertimonas flava gen. nov. sp. nov.</title>
        <authorList>
            <person name="Liu S."/>
        </authorList>
    </citation>
    <scope>NUCLEOTIDE SEQUENCE [LARGE SCALE GENOMIC DNA]</scope>
    <source>
        <strain evidence="3 4">16Sb5-5</strain>
    </source>
</reference>
<feature type="compositionally biased region" description="Basic and acidic residues" evidence="1">
    <location>
        <begin position="1"/>
        <end position="15"/>
    </location>
</feature>
<protein>
    <submittedName>
        <fullName evidence="3">Uncharacterized protein</fullName>
    </submittedName>
</protein>
<keyword evidence="2" id="KW-0472">Membrane</keyword>
<organism evidence="3 4">
    <name type="scientific">Desertihabitans brevis</name>
    <dbReference type="NCBI Taxonomy" id="2268447"/>
    <lineage>
        <taxon>Bacteria</taxon>
        <taxon>Bacillati</taxon>
        <taxon>Actinomycetota</taxon>
        <taxon>Actinomycetes</taxon>
        <taxon>Propionibacteriales</taxon>
        <taxon>Propionibacteriaceae</taxon>
        <taxon>Desertihabitans</taxon>
    </lineage>
</organism>
<feature type="compositionally biased region" description="Pro residues" evidence="1">
    <location>
        <begin position="79"/>
        <end position="88"/>
    </location>
</feature>
<dbReference type="AlphaFoldDB" id="A0A367YWV4"/>